<name>A0ABT9W7P6_9BACL</name>
<accession>A0ABT9W7P6</accession>
<dbReference type="RefSeq" id="WP_307212959.1">
    <property type="nucleotide sequence ID" value="NZ_JAUSTI010000001.1"/>
</dbReference>
<dbReference type="Proteomes" id="UP001233836">
    <property type="component" value="Unassembled WGS sequence"/>
</dbReference>
<evidence type="ECO:0000313" key="2">
    <source>
        <dbReference type="Proteomes" id="UP001233836"/>
    </source>
</evidence>
<comment type="caution">
    <text evidence="1">The sequence shown here is derived from an EMBL/GenBank/DDBJ whole genome shotgun (WGS) entry which is preliminary data.</text>
</comment>
<protein>
    <submittedName>
        <fullName evidence="1">Uncharacterized protein</fullName>
    </submittedName>
</protein>
<keyword evidence="2" id="KW-1185">Reference proteome</keyword>
<reference evidence="1 2" key="1">
    <citation type="submission" date="2023-07" db="EMBL/GenBank/DDBJ databases">
        <title>Sorghum-associated microbial communities from plants grown in Nebraska, USA.</title>
        <authorList>
            <person name="Schachtman D."/>
        </authorList>
    </citation>
    <scope>NUCLEOTIDE SEQUENCE [LARGE SCALE GENOMIC DNA]</scope>
    <source>
        <strain evidence="1 2">DS1314</strain>
    </source>
</reference>
<sequence length="144" mass="16743">MDETTAMTPKDAANQFHELVKYIKAEFDSTLSCIAFCDGEATDLSHAFEFLGSEDVNPEELMRQYQANRRTRRRAKEANEQWRVLHEIVVRLGLLHELSQGKREIRSVIKTQAARHYTVRSREDLQNHFDRAKLRHTVNTGTDV</sequence>
<evidence type="ECO:0000313" key="1">
    <source>
        <dbReference type="EMBL" id="MDQ0169160.1"/>
    </source>
</evidence>
<proteinExistence type="predicted"/>
<gene>
    <name evidence="1" type="ORF">J2T19_000597</name>
</gene>
<organism evidence="1 2">
    <name type="scientific">Paenibacillus tundrae</name>
    <dbReference type="NCBI Taxonomy" id="528187"/>
    <lineage>
        <taxon>Bacteria</taxon>
        <taxon>Bacillati</taxon>
        <taxon>Bacillota</taxon>
        <taxon>Bacilli</taxon>
        <taxon>Bacillales</taxon>
        <taxon>Paenibacillaceae</taxon>
        <taxon>Paenibacillus</taxon>
    </lineage>
</organism>
<dbReference type="EMBL" id="JAUSTI010000001">
    <property type="protein sequence ID" value="MDQ0169160.1"/>
    <property type="molecule type" value="Genomic_DNA"/>
</dbReference>